<dbReference type="InterPro" id="IPR001680">
    <property type="entry name" value="WD40_rpt"/>
</dbReference>
<feature type="region of interest" description="Disordered" evidence="4">
    <location>
        <begin position="152"/>
        <end position="185"/>
    </location>
</feature>
<evidence type="ECO:0000256" key="3">
    <source>
        <dbReference type="PROSITE-ProRule" id="PRU00221"/>
    </source>
</evidence>
<evidence type="ECO:0000256" key="1">
    <source>
        <dbReference type="ARBA" id="ARBA00022574"/>
    </source>
</evidence>
<feature type="repeat" description="WD" evidence="3">
    <location>
        <begin position="45"/>
        <end position="79"/>
    </location>
</feature>
<accession>A0A9P5CQC1</accession>
<dbReference type="PANTHER" id="PTHR19848">
    <property type="entry name" value="WD40 REPEAT PROTEIN"/>
    <property type="match status" value="1"/>
</dbReference>
<name>A0A9P5CQC1_CRYP1</name>
<dbReference type="Gene3D" id="2.130.10.10">
    <property type="entry name" value="YVTN repeat-like/Quinoprotein amine dehydrogenase"/>
    <property type="match status" value="1"/>
</dbReference>
<keyword evidence="1 3" id="KW-0853">WD repeat</keyword>
<dbReference type="SUPFAM" id="SSF50978">
    <property type="entry name" value="WD40 repeat-like"/>
    <property type="match status" value="1"/>
</dbReference>
<evidence type="ECO:0000256" key="4">
    <source>
        <dbReference type="SAM" id="MobiDB-lite"/>
    </source>
</evidence>
<dbReference type="GeneID" id="63842367"/>
<dbReference type="RefSeq" id="XP_040778034.1">
    <property type="nucleotide sequence ID" value="XM_040925238.1"/>
</dbReference>
<evidence type="ECO:0000256" key="2">
    <source>
        <dbReference type="ARBA" id="ARBA00022737"/>
    </source>
</evidence>
<dbReference type="Pfam" id="PF00400">
    <property type="entry name" value="WD40"/>
    <property type="match status" value="2"/>
</dbReference>
<dbReference type="EMBL" id="MU032346">
    <property type="protein sequence ID" value="KAF3767073.1"/>
    <property type="molecule type" value="Genomic_DNA"/>
</dbReference>
<sequence>MTSKSEKVLDPLARLRPWYRYRLTKGPRRDVSHTQGRDHIQKYGVMSIAFSPDYQLVAAGCLGKSAYIWDIQSGNLAERLEGSDEHNNAVYDIAFSPSGKDVKMWGLRSARHLQDGNDQAPKEGRCLKTFKGQRGYVLGVVLTPDAQWMLSGSSDRSVQSVPSNKSRQAAMFKSGNNSELGAPGS</sequence>
<comment type="caution">
    <text evidence="5">The sequence shown here is derived from an EMBL/GenBank/DDBJ whole genome shotgun (WGS) entry which is preliminary data.</text>
</comment>
<reference evidence="5" key="1">
    <citation type="journal article" date="2020" name="Phytopathology">
        <title>Genome sequence of the chestnut blight fungus Cryphonectria parasitica EP155: A fundamental resource for an archetypical invasive plant pathogen.</title>
        <authorList>
            <person name="Crouch J.A."/>
            <person name="Dawe A."/>
            <person name="Aerts A."/>
            <person name="Barry K."/>
            <person name="Churchill A.C.L."/>
            <person name="Grimwood J."/>
            <person name="Hillman B."/>
            <person name="Milgroom M.G."/>
            <person name="Pangilinan J."/>
            <person name="Smith M."/>
            <person name="Salamov A."/>
            <person name="Schmutz J."/>
            <person name="Yadav J."/>
            <person name="Grigoriev I.V."/>
            <person name="Nuss D."/>
        </authorList>
    </citation>
    <scope>NUCLEOTIDE SEQUENCE</scope>
    <source>
        <strain evidence="5">EP155</strain>
    </source>
</reference>
<evidence type="ECO:0000313" key="6">
    <source>
        <dbReference type="Proteomes" id="UP000803844"/>
    </source>
</evidence>
<dbReference type="OrthoDB" id="17410at2759"/>
<organism evidence="5 6">
    <name type="scientific">Cryphonectria parasitica (strain ATCC 38755 / EP155)</name>
    <dbReference type="NCBI Taxonomy" id="660469"/>
    <lineage>
        <taxon>Eukaryota</taxon>
        <taxon>Fungi</taxon>
        <taxon>Dikarya</taxon>
        <taxon>Ascomycota</taxon>
        <taxon>Pezizomycotina</taxon>
        <taxon>Sordariomycetes</taxon>
        <taxon>Sordariomycetidae</taxon>
        <taxon>Diaporthales</taxon>
        <taxon>Cryphonectriaceae</taxon>
        <taxon>Cryphonectria-Endothia species complex</taxon>
        <taxon>Cryphonectria</taxon>
    </lineage>
</organism>
<keyword evidence="2" id="KW-0677">Repeat</keyword>
<evidence type="ECO:0000313" key="5">
    <source>
        <dbReference type="EMBL" id="KAF3767073.1"/>
    </source>
</evidence>
<dbReference type="AlphaFoldDB" id="A0A9P5CQC1"/>
<dbReference type="InterPro" id="IPR036322">
    <property type="entry name" value="WD40_repeat_dom_sf"/>
</dbReference>
<dbReference type="InterPro" id="IPR015943">
    <property type="entry name" value="WD40/YVTN_repeat-like_dom_sf"/>
</dbReference>
<dbReference type="PROSITE" id="PS50082">
    <property type="entry name" value="WD_REPEATS_2"/>
    <property type="match status" value="1"/>
</dbReference>
<dbReference type="SMART" id="SM00320">
    <property type="entry name" value="WD40"/>
    <property type="match status" value="3"/>
</dbReference>
<feature type="compositionally biased region" description="Polar residues" evidence="4">
    <location>
        <begin position="152"/>
        <end position="167"/>
    </location>
</feature>
<dbReference type="Proteomes" id="UP000803844">
    <property type="component" value="Unassembled WGS sequence"/>
</dbReference>
<protein>
    <submittedName>
        <fullName evidence="5">Uncharacterized protein</fullName>
    </submittedName>
</protein>
<gene>
    <name evidence="5" type="ORF">M406DRAFT_69237</name>
</gene>
<dbReference type="PANTHER" id="PTHR19848:SF8">
    <property type="entry name" value="F-BOX AND WD REPEAT DOMAIN CONTAINING 7"/>
    <property type="match status" value="1"/>
</dbReference>
<keyword evidence="6" id="KW-1185">Reference proteome</keyword>
<proteinExistence type="predicted"/>